<dbReference type="InterPro" id="IPR003043">
    <property type="entry name" value="Uropor_MeTrfase_CS"/>
</dbReference>
<evidence type="ECO:0000256" key="5">
    <source>
        <dbReference type="ARBA" id="ARBA00022679"/>
    </source>
</evidence>
<proteinExistence type="inferred from homology"/>
<dbReference type="EMBL" id="MAGO01000008">
    <property type="protein sequence ID" value="OCC14891.1"/>
    <property type="molecule type" value="Genomic_DNA"/>
</dbReference>
<dbReference type="PATRIC" id="fig|1156395.6.peg.1702"/>
<dbReference type="InterPro" id="IPR014776">
    <property type="entry name" value="4pyrrole_Mease_sub2"/>
</dbReference>
<dbReference type="FunFam" id="3.40.1010.10:FF:000001">
    <property type="entry name" value="Siroheme synthase"/>
    <property type="match status" value="1"/>
</dbReference>
<evidence type="ECO:0000313" key="13">
    <source>
        <dbReference type="EMBL" id="OCC14891.1"/>
    </source>
</evidence>
<dbReference type="InterPro" id="IPR000878">
    <property type="entry name" value="4pyrrol_Mease"/>
</dbReference>
<evidence type="ECO:0000259" key="12">
    <source>
        <dbReference type="Pfam" id="PF02602"/>
    </source>
</evidence>
<dbReference type="Pfam" id="PF02602">
    <property type="entry name" value="HEM4"/>
    <property type="match status" value="1"/>
</dbReference>
<dbReference type="PROSITE" id="PS00840">
    <property type="entry name" value="SUMT_2"/>
    <property type="match status" value="1"/>
</dbReference>
<keyword evidence="6" id="KW-0949">S-adenosyl-L-methionine</keyword>
<dbReference type="EC" id="2.1.1.107" evidence="2"/>
<dbReference type="Gene3D" id="3.30.950.10">
    <property type="entry name" value="Methyltransferase, Cobalt-precorrin-4 Transmethylase, Domain 2"/>
    <property type="match status" value="1"/>
</dbReference>
<evidence type="ECO:0000256" key="3">
    <source>
        <dbReference type="ARBA" id="ARBA00022573"/>
    </source>
</evidence>
<dbReference type="GO" id="GO:0032259">
    <property type="term" value="P:methylation"/>
    <property type="evidence" value="ECO:0007669"/>
    <property type="project" value="UniProtKB-KW"/>
</dbReference>
<keyword evidence="7" id="KW-0627">Porphyrin biosynthesis</keyword>
<keyword evidence="5 10" id="KW-0808">Transferase</keyword>
<dbReference type="GO" id="GO:0019354">
    <property type="term" value="P:siroheme biosynthetic process"/>
    <property type="evidence" value="ECO:0007669"/>
    <property type="project" value="UniProtKB-UniPathway"/>
</dbReference>
<organism evidence="13 14">
    <name type="scientific">Dissulfuribacter thermophilus</name>
    <dbReference type="NCBI Taxonomy" id="1156395"/>
    <lineage>
        <taxon>Bacteria</taxon>
        <taxon>Pseudomonadati</taxon>
        <taxon>Thermodesulfobacteriota</taxon>
        <taxon>Dissulfuribacteria</taxon>
        <taxon>Dissulfuribacterales</taxon>
        <taxon>Dissulfuribacteraceae</taxon>
        <taxon>Dissulfuribacter</taxon>
    </lineage>
</organism>
<feature type="domain" description="Tetrapyrrole biosynthesis uroporphyrinogen III synthase" evidence="12">
    <location>
        <begin position="272"/>
        <end position="501"/>
    </location>
</feature>
<comment type="pathway">
    <text evidence="9">Cofactor biosynthesis; adenosylcobalamin biosynthesis; precorrin-2 from uroporphyrinogen III: step 1/1.</text>
</comment>
<dbReference type="Gene3D" id="3.40.50.10090">
    <property type="match status" value="2"/>
</dbReference>
<dbReference type="SUPFAM" id="SSF69618">
    <property type="entry name" value="HemD-like"/>
    <property type="match status" value="1"/>
</dbReference>
<dbReference type="SUPFAM" id="SSF53790">
    <property type="entry name" value="Tetrapyrrole methylase"/>
    <property type="match status" value="1"/>
</dbReference>
<name>A0A1B9F565_9BACT</name>
<dbReference type="CDD" id="cd06578">
    <property type="entry name" value="HemD"/>
    <property type="match status" value="1"/>
</dbReference>
<reference evidence="13 14" key="1">
    <citation type="submission" date="2016-06" db="EMBL/GenBank/DDBJ databases">
        <title>Respiratory ammonification of nitrate coupled to the oxidation of elemental sulfur in deep-sea autotrophic thermophilic bacteria.</title>
        <authorList>
            <person name="Slobodkina G.B."/>
            <person name="Mardanov A.V."/>
            <person name="Ravin N.V."/>
            <person name="Frolova A.A."/>
            <person name="Viryasiv M.B."/>
            <person name="Chernyh N.A."/>
            <person name="Bonch-Osmolovskaya E.A."/>
            <person name="Slobodkin A.I."/>
        </authorList>
    </citation>
    <scope>NUCLEOTIDE SEQUENCE [LARGE SCALE GENOMIC DNA]</scope>
    <source>
        <strain evidence="13 14">S69</strain>
    </source>
</reference>
<dbReference type="InterPro" id="IPR050161">
    <property type="entry name" value="Siro_Cobalamin_biosynth"/>
</dbReference>
<sequence>MRENKKVGFVYLVGAGPGDPGLFTLRGKEVLEQAEVVIYDRLANPRLLELAPDNAEFIYVGKRSGKHTFNQDGINKIILEKALTGKIVVRLKGGDPFIFGRGGEEAEILVKAGVPFEVVPGVTSAIAVPAYAGIPLTHRSYTASVAFITGHRSCENEADVDWEGLAKGVGTLVFLMGVTNLPKIAENLIRFGRSPDTPVAVIRWGTTPDHFSIDGKLSNIAEKVKEAGIRPPAIVVVGEVAALRNELAWFEKRPLLGKTVLITRSRGQASLLRDLLERRGAKCIQFPVIEQVPPQDTSGLDESIKNIGQYDWIIFTSVNGVKFFLDRAKQLGKDLRILGGVKIAVVGKATSKYLENLGIVPDLIPQKFQQEGILEAFGRLEDIKGQSVLYPRAGVVRPNLEQGLKTLGLNVNSVVTYETRPPKLKEEEISQLRDANVDCVIFTSSSTVDNFMKLCPKDIVDTLLDRAKIACIGPITRNSVERYGFTCAIEPECATIEALVQEIEKAFNT</sequence>
<dbReference type="PANTHER" id="PTHR45790">
    <property type="entry name" value="SIROHEME SYNTHASE-RELATED"/>
    <property type="match status" value="1"/>
</dbReference>
<dbReference type="UniPathway" id="UPA00262">
    <property type="reaction ID" value="UER00211"/>
</dbReference>
<keyword evidence="4 10" id="KW-0489">Methyltransferase</keyword>
<evidence type="ECO:0000259" key="11">
    <source>
        <dbReference type="Pfam" id="PF00590"/>
    </source>
</evidence>
<dbReference type="Gene3D" id="3.40.1010.10">
    <property type="entry name" value="Cobalt-precorrin-4 Transmethylase, Domain 1"/>
    <property type="match status" value="1"/>
</dbReference>
<protein>
    <recommendedName>
        <fullName evidence="2">uroporphyrinogen-III C-methyltransferase</fullName>
        <ecNumber evidence="2">2.1.1.107</ecNumber>
    </recommendedName>
</protein>
<comment type="caution">
    <text evidence="13">The sequence shown here is derived from an EMBL/GenBank/DDBJ whole genome shotgun (WGS) entry which is preliminary data.</text>
</comment>
<accession>A0A1B9F565</accession>
<keyword evidence="3" id="KW-0169">Cobalamin biosynthesis</keyword>
<comment type="pathway">
    <text evidence="8">Porphyrin-containing compound metabolism; siroheme biosynthesis; precorrin-2 from uroporphyrinogen III: step 1/1.</text>
</comment>
<dbReference type="GO" id="GO:0009236">
    <property type="term" value="P:cobalamin biosynthetic process"/>
    <property type="evidence" value="ECO:0007669"/>
    <property type="project" value="UniProtKB-KW"/>
</dbReference>
<evidence type="ECO:0000256" key="2">
    <source>
        <dbReference type="ARBA" id="ARBA00012162"/>
    </source>
</evidence>
<dbReference type="InterPro" id="IPR006366">
    <property type="entry name" value="CobA/CysG_C"/>
</dbReference>
<comment type="similarity">
    <text evidence="1 10">Belongs to the precorrin methyltransferase family.</text>
</comment>
<keyword evidence="14" id="KW-1185">Reference proteome</keyword>
<dbReference type="PANTHER" id="PTHR45790:SF3">
    <property type="entry name" value="S-ADENOSYL-L-METHIONINE-DEPENDENT UROPORPHYRINOGEN III METHYLTRANSFERASE, CHLOROPLASTIC"/>
    <property type="match status" value="1"/>
</dbReference>
<dbReference type="RefSeq" id="WP_067618921.1">
    <property type="nucleotide sequence ID" value="NZ_MAGO01000008.1"/>
</dbReference>
<dbReference type="CDD" id="cd11642">
    <property type="entry name" value="SUMT"/>
    <property type="match status" value="1"/>
</dbReference>
<evidence type="ECO:0000256" key="6">
    <source>
        <dbReference type="ARBA" id="ARBA00022691"/>
    </source>
</evidence>
<gene>
    <name evidence="13" type="ORF">DBT_1686</name>
</gene>
<dbReference type="InterPro" id="IPR003754">
    <property type="entry name" value="4pyrrol_synth_uPrphyn_synth"/>
</dbReference>
<dbReference type="InterPro" id="IPR035996">
    <property type="entry name" value="4pyrrol_Methylase_sf"/>
</dbReference>
<dbReference type="NCBIfam" id="NF004790">
    <property type="entry name" value="PRK06136.1"/>
    <property type="match status" value="1"/>
</dbReference>
<dbReference type="AlphaFoldDB" id="A0A1B9F565"/>
<dbReference type="NCBIfam" id="TIGR01469">
    <property type="entry name" value="cobA_cysG_Cterm"/>
    <property type="match status" value="1"/>
</dbReference>
<dbReference type="FunFam" id="3.30.950.10:FF:000001">
    <property type="entry name" value="Siroheme synthase"/>
    <property type="match status" value="1"/>
</dbReference>
<feature type="domain" description="Tetrapyrrole methylase" evidence="11">
    <location>
        <begin position="10"/>
        <end position="220"/>
    </location>
</feature>
<dbReference type="OrthoDB" id="9815856at2"/>
<dbReference type="InterPro" id="IPR014777">
    <property type="entry name" value="4pyrrole_Mease_sub1"/>
</dbReference>
<dbReference type="Pfam" id="PF00590">
    <property type="entry name" value="TP_methylase"/>
    <property type="match status" value="1"/>
</dbReference>
<evidence type="ECO:0000256" key="4">
    <source>
        <dbReference type="ARBA" id="ARBA00022603"/>
    </source>
</evidence>
<dbReference type="STRING" id="1156395.DBT_1686"/>
<dbReference type="Proteomes" id="UP000093080">
    <property type="component" value="Unassembled WGS sequence"/>
</dbReference>
<dbReference type="InterPro" id="IPR036108">
    <property type="entry name" value="4pyrrol_syn_uPrphyn_synt_sf"/>
</dbReference>
<evidence type="ECO:0000256" key="7">
    <source>
        <dbReference type="ARBA" id="ARBA00023244"/>
    </source>
</evidence>
<dbReference type="GO" id="GO:0004851">
    <property type="term" value="F:uroporphyrin-III C-methyltransferase activity"/>
    <property type="evidence" value="ECO:0007669"/>
    <property type="project" value="UniProtKB-EC"/>
</dbReference>
<evidence type="ECO:0000256" key="1">
    <source>
        <dbReference type="ARBA" id="ARBA00005879"/>
    </source>
</evidence>
<evidence type="ECO:0000256" key="8">
    <source>
        <dbReference type="ARBA" id="ARBA00025705"/>
    </source>
</evidence>
<dbReference type="GO" id="GO:0004852">
    <property type="term" value="F:uroporphyrinogen-III synthase activity"/>
    <property type="evidence" value="ECO:0007669"/>
    <property type="project" value="InterPro"/>
</dbReference>
<evidence type="ECO:0000313" key="14">
    <source>
        <dbReference type="Proteomes" id="UP000093080"/>
    </source>
</evidence>
<evidence type="ECO:0000256" key="10">
    <source>
        <dbReference type="RuleBase" id="RU003960"/>
    </source>
</evidence>
<evidence type="ECO:0000256" key="9">
    <source>
        <dbReference type="ARBA" id="ARBA00060548"/>
    </source>
</evidence>